<sequence>MGGAAAGGLVFFLPTNSFETGMSKMKFAIAAVALSTLYASTALADTKLTTQGLLDNVCVAGRLDEKRLGPDVGQVAKYLNMRTMALPAEMLPTINPDATSAWGLAGGDKTFIFSFARKKVDGAESKSCSVSSPASDEEAAAIRTFIETKFQAKKVVDQEQGGSTITVYQAELLGFDNPKYFSIQRVHPDEGIDGMVSVSFFDGEPL</sequence>
<accession>A0A7X6FAX1</accession>
<proteinExistence type="predicted"/>
<evidence type="ECO:0000313" key="2">
    <source>
        <dbReference type="Proteomes" id="UP000540266"/>
    </source>
</evidence>
<dbReference type="RefSeq" id="WP_167860869.1">
    <property type="nucleotide sequence ID" value="NZ_CP064931.1"/>
</dbReference>
<protein>
    <submittedName>
        <fullName evidence="1">Uncharacterized protein</fullName>
    </submittedName>
</protein>
<reference evidence="1 2" key="1">
    <citation type="submission" date="2020-11" db="EMBL/GenBank/DDBJ databases">
        <title>Indigenous Rhizobia Nodulating Common beans in Western Kenya.</title>
        <authorList>
            <person name="Wekesa C.S."/>
            <person name="Oelmueller R."/>
            <person name="Furch A.C."/>
        </authorList>
    </citation>
    <scope>NUCLEOTIDE SEQUENCE [LARGE SCALE GENOMIC DNA]</scope>
    <source>
        <strain evidence="2">BS3</strain>
    </source>
</reference>
<dbReference type="AlphaFoldDB" id="A0A7X6FAX1"/>
<organism evidence="1 2">
    <name type="scientific">Rhizobium phaseoli</name>
    <dbReference type="NCBI Taxonomy" id="396"/>
    <lineage>
        <taxon>Bacteria</taxon>
        <taxon>Pseudomonadati</taxon>
        <taxon>Pseudomonadota</taxon>
        <taxon>Alphaproteobacteria</taxon>
        <taxon>Hyphomicrobiales</taxon>
        <taxon>Rhizobiaceae</taxon>
        <taxon>Rhizobium/Agrobacterium group</taxon>
        <taxon>Rhizobium</taxon>
    </lineage>
</organism>
<dbReference type="Proteomes" id="UP000540266">
    <property type="component" value="Chromosome"/>
</dbReference>
<dbReference type="EMBL" id="CP064931">
    <property type="protein sequence ID" value="QPK09199.1"/>
    <property type="molecule type" value="Genomic_DNA"/>
</dbReference>
<gene>
    <name evidence="1" type="ORF">HER27_001035</name>
</gene>
<evidence type="ECO:0000313" key="1">
    <source>
        <dbReference type="EMBL" id="QPK09199.1"/>
    </source>
</evidence>
<name>A0A7X6FAX1_9HYPH</name>